<dbReference type="EMBL" id="CAKOGL010000007">
    <property type="protein sequence ID" value="CAH2088650.1"/>
    <property type="molecule type" value="Genomic_DNA"/>
</dbReference>
<keyword evidence="5" id="KW-1185">Reference proteome</keyword>
<dbReference type="InterPro" id="IPR027806">
    <property type="entry name" value="HARBI1_dom"/>
</dbReference>
<evidence type="ECO:0000256" key="2">
    <source>
        <dbReference type="ARBA" id="ARBA00022723"/>
    </source>
</evidence>
<dbReference type="Proteomes" id="UP001153954">
    <property type="component" value="Unassembled WGS sequence"/>
</dbReference>
<protein>
    <recommendedName>
        <fullName evidence="3">DDE Tnp4 domain-containing protein</fullName>
    </recommendedName>
</protein>
<sequence>MFTSTAAYSQQFRKASHPETSLAIYLSKLKNGHTDDQLAHTFVNGSRHIAQDLFNKARVAIEKDFTSTRLGFENMNRVKIADQRTVLSRILLLDKNSSQSLITIWDCTYVYINKSRNNTFQRKSYSAHKQRSIVKPMIVVTPNGLIIDIIGPLPIGLAA</sequence>
<evidence type="ECO:0000313" key="4">
    <source>
        <dbReference type="EMBL" id="CAH2088650.1"/>
    </source>
</evidence>
<name>A0AAU9TSU0_EUPED</name>
<reference evidence="4" key="1">
    <citation type="submission" date="2022-03" db="EMBL/GenBank/DDBJ databases">
        <authorList>
            <person name="Tunstrom K."/>
        </authorList>
    </citation>
    <scope>NUCLEOTIDE SEQUENCE</scope>
</reference>
<feature type="domain" description="DDE Tnp4" evidence="3">
    <location>
        <begin position="106"/>
        <end position="151"/>
    </location>
</feature>
<evidence type="ECO:0000256" key="1">
    <source>
        <dbReference type="ARBA" id="ARBA00001968"/>
    </source>
</evidence>
<keyword evidence="2" id="KW-0479">Metal-binding</keyword>
<dbReference type="AlphaFoldDB" id="A0AAU9TSU0"/>
<evidence type="ECO:0000313" key="5">
    <source>
        <dbReference type="Proteomes" id="UP001153954"/>
    </source>
</evidence>
<dbReference type="Pfam" id="PF13359">
    <property type="entry name" value="DDE_Tnp_4"/>
    <property type="match status" value="1"/>
</dbReference>
<evidence type="ECO:0000259" key="3">
    <source>
        <dbReference type="Pfam" id="PF13359"/>
    </source>
</evidence>
<gene>
    <name evidence="4" type="ORF">EEDITHA_LOCUS4792</name>
</gene>
<accession>A0AAU9TSU0</accession>
<comment type="cofactor">
    <cofactor evidence="1">
        <name>a divalent metal cation</name>
        <dbReference type="ChEBI" id="CHEBI:60240"/>
    </cofactor>
</comment>
<dbReference type="GO" id="GO:0046872">
    <property type="term" value="F:metal ion binding"/>
    <property type="evidence" value="ECO:0007669"/>
    <property type="project" value="UniProtKB-KW"/>
</dbReference>
<comment type="caution">
    <text evidence="4">The sequence shown here is derived from an EMBL/GenBank/DDBJ whole genome shotgun (WGS) entry which is preliminary data.</text>
</comment>
<organism evidence="4 5">
    <name type="scientific">Euphydryas editha</name>
    <name type="common">Edith's checkerspot</name>
    <dbReference type="NCBI Taxonomy" id="104508"/>
    <lineage>
        <taxon>Eukaryota</taxon>
        <taxon>Metazoa</taxon>
        <taxon>Ecdysozoa</taxon>
        <taxon>Arthropoda</taxon>
        <taxon>Hexapoda</taxon>
        <taxon>Insecta</taxon>
        <taxon>Pterygota</taxon>
        <taxon>Neoptera</taxon>
        <taxon>Endopterygota</taxon>
        <taxon>Lepidoptera</taxon>
        <taxon>Glossata</taxon>
        <taxon>Ditrysia</taxon>
        <taxon>Papilionoidea</taxon>
        <taxon>Nymphalidae</taxon>
        <taxon>Nymphalinae</taxon>
        <taxon>Euphydryas</taxon>
    </lineage>
</organism>
<proteinExistence type="predicted"/>